<dbReference type="GO" id="GO:0009190">
    <property type="term" value="P:cyclic nucleotide biosynthetic process"/>
    <property type="evidence" value="ECO:0007669"/>
    <property type="project" value="InterPro"/>
</dbReference>
<dbReference type="Pfam" id="PF01590">
    <property type="entry name" value="GAF"/>
    <property type="match status" value="1"/>
</dbReference>
<dbReference type="Proteomes" id="UP000317494">
    <property type="component" value="Unassembled WGS sequence"/>
</dbReference>
<dbReference type="InterPro" id="IPR050697">
    <property type="entry name" value="Adenylyl/Guanylyl_Cyclase_3/4"/>
</dbReference>
<dbReference type="SUPFAM" id="SSF55781">
    <property type="entry name" value="GAF domain-like"/>
    <property type="match status" value="1"/>
</dbReference>
<dbReference type="SMART" id="SM00065">
    <property type="entry name" value="GAF"/>
    <property type="match status" value="1"/>
</dbReference>
<dbReference type="PROSITE" id="PS50125">
    <property type="entry name" value="GUANYLATE_CYCLASE_2"/>
    <property type="match status" value="1"/>
</dbReference>
<proteinExistence type="predicted"/>
<evidence type="ECO:0000259" key="1">
    <source>
        <dbReference type="PROSITE" id="PS50125"/>
    </source>
</evidence>
<evidence type="ECO:0000313" key="2">
    <source>
        <dbReference type="EMBL" id="TPX45444.1"/>
    </source>
</evidence>
<dbReference type="CDD" id="cd07302">
    <property type="entry name" value="CHD"/>
    <property type="match status" value="1"/>
</dbReference>
<dbReference type="Pfam" id="PF00211">
    <property type="entry name" value="Guanylate_cyc"/>
    <property type="match status" value="1"/>
</dbReference>
<organism evidence="2 3">
    <name type="scientific">Synchytrium endobioticum</name>
    <dbReference type="NCBI Taxonomy" id="286115"/>
    <lineage>
        <taxon>Eukaryota</taxon>
        <taxon>Fungi</taxon>
        <taxon>Fungi incertae sedis</taxon>
        <taxon>Chytridiomycota</taxon>
        <taxon>Chytridiomycota incertae sedis</taxon>
        <taxon>Chytridiomycetes</taxon>
        <taxon>Synchytriales</taxon>
        <taxon>Synchytriaceae</taxon>
        <taxon>Synchytrium</taxon>
    </lineage>
</organism>
<accession>A0A507D1Z3</accession>
<dbReference type="GO" id="GO:0035556">
    <property type="term" value="P:intracellular signal transduction"/>
    <property type="evidence" value="ECO:0007669"/>
    <property type="project" value="InterPro"/>
</dbReference>
<dbReference type="AlphaFoldDB" id="A0A507D1Z3"/>
<sequence length="600" mass="65505">MDRCTGKTAAGGMAPVRVRRPGPLRAGGLHRQGARFVCYGAHGCRVIIYLQNDEPGVEHTIAFSGDPDDAEHRAVISKRDNGYTMRVTRSGVRVNSRLVETNQCRVLKHGDTIGIACCELTFYDSGEHLARQNAVASLHASDLSARMRRGSNGLGLESQSSRAPSDETHNHAATVLQEIEVDVDAATALPVFASLSVPHRFRADYEKLRWLCELSMTSARYGITEFLEKSLEVMVDVFAVDRGAVLLIDCITGALFTHSVRIRPGRDLESPQILQSPGILSKVLDSRKALVTRAFAENVNDHADTSSKRASPGIVMHVPLIAHDKVHGILILDGADSVEDLASSENITFIKTVCSLTALVIENRYLLEEVQRRSLFGDALARFVSPNVLLHLKERGGKYYVPHGGREIIATKLFVDIRGFTNLAEQTPAVEVMELLNEYFESLTHVVASYDGVVDKFLGDALLAVFGSLPEETDAELRAICAGLEFSPSLAEMNAHRVHEHKTPISIGVGIHTGKCVVGVIGCSLRLDYTVVGDAVNTSSRLSAMAGSNQVLISEATFERVKGIANVRDLGKYKLRGKTNETNVYEVLNVPGTCLRRAWK</sequence>
<dbReference type="SMART" id="SM00044">
    <property type="entry name" value="CYCc"/>
    <property type="match status" value="1"/>
</dbReference>
<dbReference type="STRING" id="286115.A0A507D1Z3"/>
<feature type="domain" description="Guanylate cyclase" evidence="1">
    <location>
        <begin position="411"/>
        <end position="543"/>
    </location>
</feature>
<dbReference type="InterPro" id="IPR001054">
    <property type="entry name" value="A/G_cyclase"/>
</dbReference>
<reference evidence="2 3" key="1">
    <citation type="journal article" date="2019" name="Sci. Rep.">
        <title>Comparative genomics of chytrid fungi reveal insights into the obligate biotrophic and pathogenic lifestyle of Synchytrium endobioticum.</title>
        <authorList>
            <person name="van de Vossenberg B.T.L.H."/>
            <person name="Warris S."/>
            <person name="Nguyen H.D.T."/>
            <person name="van Gent-Pelzer M.P.E."/>
            <person name="Joly D.L."/>
            <person name="van de Geest H.C."/>
            <person name="Bonants P.J.M."/>
            <person name="Smith D.S."/>
            <person name="Levesque C.A."/>
            <person name="van der Lee T.A.J."/>
        </authorList>
    </citation>
    <scope>NUCLEOTIDE SEQUENCE [LARGE SCALE GENOMIC DNA]</scope>
    <source>
        <strain evidence="2 3">MB42</strain>
    </source>
</reference>
<dbReference type="EMBL" id="QEAN01000153">
    <property type="protein sequence ID" value="TPX45444.1"/>
    <property type="molecule type" value="Genomic_DNA"/>
</dbReference>
<dbReference type="Gene3D" id="3.30.450.40">
    <property type="match status" value="1"/>
</dbReference>
<dbReference type="SUPFAM" id="SSF55073">
    <property type="entry name" value="Nucleotide cyclase"/>
    <property type="match status" value="1"/>
</dbReference>
<dbReference type="InterPro" id="IPR003018">
    <property type="entry name" value="GAF"/>
</dbReference>
<gene>
    <name evidence="2" type="ORF">SeMB42_g04000</name>
</gene>
<name>A0A507D1Z3_9FUNG</name>
<keyword evidence="3" id="KW-1185">Reference proteome</keyword>
<dbReference type="Gene3D" id="3.30.70.1230">
    <property type="entry name" value="Nucleotide cyclase"/>
    <property type="match status" value="1"/>
</dbReference>
<comment type="caution">
    <text evidence="2">The sequence shown here is derived from an EMBL/GenBank/DDBJ whole genome shotgun (WGS) entry which is preliminary data.</text>
</comment>
<dbReference type="InterPro" id="IPR029016">
    <property type="entry name" value="GAF-like_dom_sf"/>
</dbReference>
<dbReference type="PANTHER" id="PTHR43081:SF1">
    <property type="entry name" value="ADENYLATE CYCLASE, TERMINAL-DIFFERENTIATION SPECIFIC"/>
    <property type="match status" value="1"/>
</dbReference>
<evidence type="ECO:0000313" key="3">
    <source>
        <dbReference type="Proteomes" id="UP000317494"/>
    </source>
</evidence>
<dbReference type="PANTHER" id="PTHR43081">
    <property type="entry name" value="ADENYLATE CYCLASE, TERMINAL-DIFFERENTIATION SPECIFIC-RELATED"/>
    <property type="match status" value="1"/>
</dbReference>
<dbReference type="InterPro" id="IPR029787">
    <property type="entry name" value="Nucleotide_cyclase"/>
</dbReference>
<dbReference type="VEuPathDB" id="FungiDB:SeMB42_g04000"/>
<protein>
    <recommendedName>
        <fullName evidence="1">Guanylate cyclase domain-containing protein</fullName>
    </recommendedName>
</protein>